<reference evidence="3 4" key="1">
    <citation type="submission" date="2022-03" db="EMBL/GenBank/DDBJ databases">
        <title>Genome data of Colletotrichum spp.</title>
        <authorList>
            <person name="Utami Y.D."/>
            <person name="Hiruma K."/>
        </authorList>
    </citation>
    <scope>NUCLEOTIDE SEQUENCE [LARGE SCALE GENOMIC DNA]</scope>
    <source>
        <strain evidence="3 4">MAFF 239500</strain>
    </source>
</reference>
<dbReference type="AlphaFoldDB" id="A0AA37URI2"/>
<dbReference type="EMBL" id="BQXU01000022">
    <property type="protein sequence ID" value="GKT48123.1"/>
    <property type="molecule type" value="Genomic_DNA"/>
</dbReference>
<accession>A0AA37URI2</accession>
<dbReference type="Pfam" id="PF07859">
    <property type="entry name" value="Abhydrolase_3"/>
    <property type="match status" value="1"/>
</dbReference>
<gene>
    <name evidence="3" type="ORF">ColSpa_08304</name>
</gene>
<sequence>MGKCRQLGEQARIATNLFNAIVINLSYRLAPVNPFPAAPNDVWDGLKWVAANAHVLGGDPLAGFILGGLSAGGNLAAVTAQRIADGTGALTPPLTGLWPCNPIIVEEDVVSPQYRDLFFSREQNADAALFNRAIFTQMMAAYVPEAKSPDYSPFNSKAPHKGMPPTFVQVSGADFVRDDGNVYERALRDHGVKTRLEVYPGAVHAHIALRGLNFKSSIKAHVDVFKGLAWLLKVPVSDEDIKKE</sequence>
<evidence type="ECO:0000256" key="1">
    <source>
        <dbReference type="ARBA" id="ARBA00022801"/>
    </source>
</evidence>
<dbReference type="PANTHER" id="PTHR48081">
    <property type="entry name" value="AB HYDROLASE SUPERFAMILY PROTEIN C4A8.06C"/>
    <property type="match status" value="1"/>
</dbReference>
<dbReference type="InterPro" id="IPR013094">
    <property type="entry name" value="AB_hydrolase_3"/>
</dbReference>
<comment type="caution">
    <text evidence="3">The sequence shown here is derived from an EMBL/GenBank/DDBJ whole genome shotgun (WGS) entry which is preliminary data.</text>
</comment>
<dbReference type="SUPFAM" id="SSF53474">
    <property type="entry name" value="alpha/beta-Hydrolases"/>
    <property type="match status" value="1"/>
</dbReference>
<dbReference type="GO" id="GO:0016787">
    <property type="term" value="F:hydrolase activity"/>
    <property type="evidence" value="ECO:0007669"/>
    <property type="project" value="UniProtKB-KW"/>
</dbReference>
<dbReference type="GeneID" id="73329106"/>
<dbReference type="PANTHER" id="PTHR48081:SF8">
    <property type="entry name" value="ALPHA_BETA HYDROLASE FOLD-3 DOMAIN-CONTAINING PROTEIN-RELATED"/>
    <property type="match status" value="1"/>
</dbReference>
<dbReference type="Gene3D" id="3.40.50.1820">
    <property type="entry name" value="alpha/beta hydrolase"/>
    <property type="match status" value="1"/>
</dbReference>
<name>A0AA37URI2_9PEZI</name>
<dbReference type="InterPro" id="IPR050300">
    <property type="entry name" value="GDXG_lipolytic_enzyme"/>
</dbReference>
<proteinExistence type="predicted"/>
<dbReference type="Proteomes" id="UP001055115">
    <property type="component" value="Unassembled WGS sequence"/>
</dbReference>
<keyword evidence="4" id="KW-1185">Reference proteome</keyword>
<keyword evidence="1 3" id="KW-0378">Hydrolase</keyword>
<evidence type="ECO:0000313" key="4">
    <source>
        <dbReference type="Proteomes" id="UP001055115"/>
    </source>
</evidence>
<evidence type="ECO:0000259" key="2">
    <source>
        <dbReference type="Pfam" id="PF07859"/>
    </source>
</evidence>
<protein>
    <submittedName>
        <fullName evidence="3">AB hydrolase superfamily protein</fullName>
    </submittedName>
</protein>
<evidence type="ECO:0000313" key="3">
    <source>
        <dbReference type="EMBL" id="GKT48123.1"/>
    </source>
</evidence>
<dbReference type="RefSeq" id="XP_049130473.1">
    <property type="nucleotide sequence ID" value="XM_049274516.1"/>
</dbReference>
<organism evidence="3 4">
    <name type="scientific">Colletotrichum spaethianum</name>
    <dbReference type="NCBI Taxonomy" id="700344"/>
    <lineage>
        <taxon>Eukaryota</taxon>
        <taxon>Fungi</taxon>
        <taxon>Dikarya</taxon>
        <taxon>Ascomycota</taxon>
        <taxon>Pezizomycotina</taxon>
        <taxon>Sordariomycetes</taxon>
        <taxon>Hypocreomycetidae</taxon>
        <taxon>Glomerellales</taxon>
        <taxon>Glomerellaceae</taxon>
        <taxon>Colletotrichum</taxon>
        <taxon>Colletotrichum spaethianum species complex</taxon>
    </lineage>
</organism>
<feature type="domain" description="Alpha/beta hydrolase fold-3" evidence="2">
    <location>
        <begin position="11"/>
        <end position="206"/>
    </location>
</feature>
<dbReference type="InterPro" id="IPR029058">
    <property type="entry name" value="AB_hydrolase_fold"/>
</dbReference>